<dbReference type="OrthoDB" id="207378at2759"/>
<dbReference type="AlphaFoldDB" id="A0A8S4MYZ1"/>
<evidence type="ECO:0000313" key="3">
    <source>
        <dbReference type="EMBL" id="CAH1774095.1"/>
    </source>
</evidence>
<accession>A0A8S4MYZ1</accession>
<gene>
    <name evidence="3" type="ORF">OFUS_LOCUS1615</name>
</gene>
<dbReference type="Proteomes" id="UP000749559">
    <property type="component" value="Unassembled WGS sequence"/>
</dbReference>
<feature type="transmembrane region" description="Helical" evidence="1">
    <location>
        <begin position="188"/>
        <end position="207"/>
    </location>
</feature>
<feature type="transmembrane region" description="Helical" evidence="1">
    <location>
        <begin position="86"/>
        <end position="103"/>
    </location>
</feature>
<name>A0A8S4MYZ1_OWEFU</name>
<reference evidence="3" key="1">
    <citation type="submission" date="2022-03" db="EMBL/GenBank/DDBJ databases">
        <authorList>
            <person name="Martin C."/>
        </authorList>
    </citation>
    <scope>NUCLEOTIDE SEQUENCE</scope>
</reference>
<keyword evidence="1" id="KW-1133">Transmembrane helix</keyword>
<feature type="transmembrane region" description="Helical" evidence="1">
    <location>
        <begin position="269"/>
        <end position="285"/>
    </location>
</feature>
<comment type="caution">
    <text evidence="3">The sequence shown here is derived from an EMBL/GenBank/DDBJ whole genome shotgun (WGS) entry which is preliminary data.</text>
</comment>
<dbReference type="Pfam" id="PF01757">
    <property type="entry name" value="Acyl_transf_3"/>
    <property type="match status" value="1"/>
</dbReference>
<feature type="transmembrane region" description="Helical" evidence="1">
    <location>
        <begin position="297"/>
        <end position="318"/>
    </location>
</feature>
<feature type="transmembrane region" description="Helical" evidence="1">
    <location>
        <begin position="214"/>
        <end position="234"/>
    </location>
</feature>
<dbReference type="GO" id="GO:0016747">
    <property type="term" value="F:acyltransferase activity, transferring groups other than amino-acyl groups"/>
    <property type="evidence" value="ECO:0007669"/>
    <property type="project" value="InterPro"/>
</dbReference>
<sequence>MERLALTFSAYTNFKKILTGKHAPGSFQCLHGIKVLSMGWLIFANTHFFGLVFAESWTTKNLLPALDRIKLYTFQPILNAYLSADSYFMMAGMILTYSFLHFLNRKRGKWNARKIFTTAVHYIFHRWWRLSMVYWFLMAFYINFQPYSSFGPLNPRMVTDRTNCLTRWWKNILYINNIVRDREGCMQYSWFMACIMQFYCVSPLFLVPLFYFPLVGVSLLALLLAGNLTALGVLNNRLETTYSGNNTNNIAGYNADFNFDINIKPYTRIGPYVVGMLIGFILYRYKCQFPKVRFPKTLNIICWILAIVLCSTVAYGTYSKNMENGTDWTKTQTVAYETLVHLTWSIGLGWICFACITGYGGVANSILSWNAFLPLSRLCYAVHLLHPIAISAFIYDQRDTVIITDAELQMWWLSHVGYSLGTGFLTAILVEWPTRELEKEIPLQWRVWRKPDSVSLDDMKKS</sequence>
<dbReference type="PANTHER" id="PTHR11161:SF0">
    <property type="entry name" value="O-ACYLTRANSFERASE LIKE PROTEIN"/>
    <property type="match status" value="1"/>
</dbReference>
<feature type="transmembrane region" description="Helical" evidence="1">
    <location>
        <begin position="35"/>
        <end position="54"/>
    </location>
</feature>
<dbReference type="PANTHER" id="PTHR11161">
    <property type="entry name" value="O-ACYLTRANSFERASE"/>
    <property type="match status" value="1"/>
</dbReference>
<feature type="domain" description="Acyltransferase 3" evidence="2">
    <location>
        <begin position="30"/>
        <end position="424"/>
    </location>
</feature>
<feature type="transmembrane region" description="Helical" evidence="1">
    <location>
        <begin position="338"/>
        <end position="363"/>
    </location>
</feature>
<evidence type="ECO:0000256" key="1">
    <source>
        <dbReference type="SAM" id="Phobius"/>
    </source>
</evidence>
<evidence type="ECO:0000313" key="4">
    <source>
        <dbReference type="Proteomes" id="UP000749559"/>
    </source>
</evidence>
<dbReference type="InterPro" id="IPR052728">
    <property type="entry name" value="O2_lipid_transport_reg"/>
</dbReference>
<dbReference type="InterPro" id="IPR002656">
    <property type="entry name" value="Acyl_transf_3_dom"/>
</dbReference>
<keyword evidence="1" id="KW-0472">Membrane</keyword>
<keyword evidence="1" id="KW-0812">Transmembrane</keyword>
<keyword evidence="4" id="KW-1185">Reference proteome</keyword>
<feature type="transmembrane region" description="Helical" evidence="1">
    <location>
        <begin position="124"/>
        <end position="144"/>
    </location>
</feature>
<feature type="transmembrane region" description="Helical" evidence="1">
    <location>
        <begin position="375"/>
        <end position="395"/>
    </location>
</feature>
<protein>
    <recommendedName>
        <fullName evidence="2">Acyltransferase 3 domain-containing protein</fullName>
    </recommendedName>
</protein>
<evidence type="ECO:0000259" key="2">
    <source>
        <dbReference type="Pfam" id="PF01757"/>
    </source>
</evidence>
<feature type="transmembrane region" description="Helical" evidence="1">
    <location>
        <begin position="410"/>
        <end position="430"/>
    </location>
</feature>
<organism evidence="3 4">
    <name type="scientific">Owenia fusiformis</name>
    <name type="common">Polychaete worm</name>
    <dbReference type="NCBI Taxonomy" id="6347"/>
    <lineage>
        <taxon>Eukaryota</taxon>
        <taxon>Metazoa</taxon>
        <taxon>Spiralia</taxon>
        <taxon>Lophotrochozoa</taxon>
        <taxon>Annelida</taxon>
        <taxon>Polychaeta</taxon>
        <taxon>Sedentaria</taxon>
        <taxon>Canalipalpata</taxon>
        <taxon>Sabellida</taxon>
        <taxon>Oweniida</taxon>
        <taxon>Oweniidae</taxon>
        <taxon>Owenia</taxon>
    </lineage>
</organism>
<proteinExistence type="predicted"/>
<dbReference type="EMBL" id="CAIIXF020000001">
    <property type="protein sequence ID" value="CAH1774095.1"/>
    <property type="molecule type" value="Genomic_DNA"/>
</dbReference>